<evidence type="ECO:0000313" key="2">
    <source>
        <dbReference type="EMBL" id="SDC51791.1"/>
    </source>
</evidence>
<dbReference type="STRING" id="938405.SAMN02927895_01566"/>
<dbReference type="EMBL" id="FMZX01000001">
    <property type="protein sequence ID" value="SDC51791.1"/>
    <property type="molecule type" value="Genomic_DNA"/>
</dbReference>
<gene>
    <name evidence="2" type="ORF">SAMN04487779_10011133</name>
</gene>
<dbReference type="AlphaFoldDB" id="A0A1G6M8N5"/>
<name>A0A1G6M8N5_9PROT</name>
<evidence type="ECO:0000256" key="1">
    <source>
        <dbReference type="SAM" id="MobiDB-lite"/>
    </source>
</evidence>
<sequence>MQRMTEMSGLWTTLRLRWLDGLDQPQPEHRREEAGPAACPADGTHHPLPVQAWRR</sequence>
<protein>
    <submittedName>
        <fullName evidence="2">Uncharacterized protein</fullName>
    </submittedName>
</protein>
<proteinExistence type="predicted"/>
<feature type="region of interest" description="Disordered" evidence="1">
    <location>
        <begin position="24"/>
        <end position="55"/>
    </location>
</feature>
<reference evidence="2 3" key="1">
    <citation type="submission" date="2016-10" db="EMBL/GenBank/DDBJ databases">
        <authorList>
            <person name="de Groot N.N."/>
        </authorList>
    </citation>
    <scope>NUCLEOTIDE SEQUENCE [LARGE SCALE GENOMIC DNA]</scope>
    <source>
        <strain evidence="2 3">CPCC 100156</strain>
    </source>
</reference>
<organism evidence="2 3">
    <name type="scientific">Belnapia rosea</name>
    <dbReference type="NCBI Taxonomy" id="938405"/>
    <lineage>
        <taxon>Bacteria</taxon>
        <taxon>Pseudomonadati</taxon>
        <taxon>Pseudomonadota</taxon>
        <taxon>Alphaproteobacteria</taxon>
        <taxon>Acetobacterales</taxon>
        <taxon>Roseomonadaceae</taxon>
        <taxon>Belnapia</taxon>
    </lineage>
</organism>
<accession>A0A1G6M8N5</accession>
<keyword evidence="3" id="KW-1185">Reference proteome</keyword>
<dbReference type="Proteomes" id="UP000198925">
    <property type="component" value="Unassembled WGS sequence"/>
</dbReference>
<evidence type="ECO:0000313" key="3">
    <source>
        <dbReference type="Proteomes" id="UP000198925"/>
    </source>
</evidence>